<comment type="caution">
    <text evidence="14">The sequence shown here is derived from an EMBL/GenBank/DDBJ whole genome shotgun (WGS) entry which is preliminary data.</text>
</comment>
<comment type="subcellular location">
    <subcellularLocation>
        <location evidence="1 10">Cytoplasm</location>
    </subcellularLocation>
</comment>
<dbReference type="SUPFAM" id="SSF58014">
    <property type="entry name" value="Coiled-coil domain of nucleotide exchange factor GrpE"/>
    <property type="match status" value="1"/>
</dbReference>
<dbReference type="GO" id="GO:0051082">
    <property type="term" value="F:unfolded protein binding"/>
    <property type="evidence" value="ECO:0007669"/>
    <property type="project" value="TreeGrafter"/>
</dbReference>
<evidence type="ECO:0000256" key="9">
    <source>
        <dbReference type="ARBA" id="ARBA00076414"/>
    </source>
</evidence>
<dbReference type="PROSITE" id="PS01071">
    <property type="entry name" value="GRPE"/>
    <property type="match status" value="1"/>
</dbReference>
<evidence type="ECO:0000256" key="10">
    <source>
        <dbReference type="HAMAP-Rule" id="MF_01151"/>
    </source>
</evidence>
<protein>
    <recommendedName>
        <fullName evidence="8 10">Protein GrpE</fullName>
    </recommendedName>
    <alternativeName>
        <fullName evidence="9 10">HSP-70 cofactor</fullName>
    </alternativeName>
</protein>
<evidence type="ECO:0000256" key="5">
    <source>
        <dbReference type="ARBA" id="ARBA00023016"/>
    </source>
</evidence>
<dbReference type="GO" id="GO:0042803">
    <property type="term" value="F:protein homodimerization activity"/>
    <property type="evidence" value="ECO:0007669"/>
    <property type="project" value="InterPro"/>
</dbReference>
<evidence type="ECO:0000313" key="14">
    <source>
        <dbReference type="EMBL" id="EFL51056.1"/>
    </source>
</evidence>
<dbReference type="PRINTS" id="PR00773">
    <property type="entry name" value="GRPEPROTEIN"/>
</dbReference>
<dbReference type="SUPFAM" id="SSF51064">
    <property type="entry name" value="Head domain of nucleotide exchange factor GrpE"/>
    <property type="match status" value="1"/>
</dbReference>
<dbReference type="Gene3D" id="3.90.20.20">
    <property type="match status" value="1"/>
</dbReference>
<dbReference type="AlphaFoldDB" id="E1JX91"/>
<evidence type="ECO:0000256" key="7">
    <source>
        <dbReference type="ARBA" id="ARBA00053401"/>
    </source>
</evidence>
<evidence type="ECO:0000256" key="2">
    <source>
        <dbReference type="ARBA" id="ARBA00009054"/>
    </source>
</evidence>
<evidence type="ECO:0000256" key="6">
    <source>
        <dbReference type="ARBA" id="ARBA00023186"/>
    </source>
</evidence>
<keyword evidence="15" id="KW-1185">Reference proteome</keyword>
<dbReference type="STRING" id="596151.DesfrDRAFT_2215"/>
<dbReference type="Proteomes" id="UP000006250">
    <property type="component" value="Unassembled WGS sequence"/>
</dbReference>
<comment type="subunit">
    <text evidence="3 10">Homodimer.</text>
</comment>
<proteinExistence type="inferred from homology"/>
<dbReference type="Pfam" id="PF01025">
    <property type="entry name" value="GrpE"/>
    <property type="match status" value="1"/>
</dbReference>
<keyword evidence="5 10" id="KW-0346">Stress response</keyword>
<dbReference type="PANTHER" id="PTHR21237:SF23">
    <property type="entry name" value="GRPE PROTEIN HOMOLOG, MITOCHONDRIAL"/>
    <property type="match status" value="1"/>
</dbReference>
<dbReference type="GO" id="GO:0006457">
    <property type="term" value="P:protein folding"/>
    <property type="evidence" value="ECO:0007669"/>
    <property type="project" value="InterPro"/>
</dbReference>
<comment type="function">
    <text evidence="7 10 11">Participates actively in the response to hyperosmotic and heat shock by preventing the aggregation of stress-denatured proteins, in association with DnaK and GrpE. It is the nucleotide exchange factor for DnaK and may function as a thermosensor. Unfolded proteins bind initially to DnaJ; upon interaction with the DnaJ-bound protein, DnaK hydrolyzes its bound ATP, resulting in the formation of a stable complex. GrpE releases ADP from DnaK; ATP binding to DnaK triggers the release of the substrate protein, thus completing the reaction cycle. Several rounds of ATP-dependent interactions between DnaJ, DnaK and GrpE are required for fully efficient folding.</text>
</comment>
<dbReference type="FunFam" id="2.30.22.10:FF:000001">
    <property type="entry name" value="Protein GrpE"/>
    <property type="match status" value="1"/>
</dbReference>
<keyword evidence="4 10" id="KW-0963">Cytoplasm</keyword>
<dbReference type="GO" id="GO:0000774">
    <property type="term" value="F:adenyl-nucleotide exchange factor activity"/>
    <property type="evidence" value="ECO:0007669"/>
    <property type="project" value="InterPro"/>
</dbReference>
<organism evidence="14 15">
    <name type="scientific">Solidesulfovibrio fructosivorans JJ]</name>
    <dbReference type="NCBI Taxonomy" id="596151"/>
    <lineage>
        <taxon>Bacteria</taxon>
        <taxon>Pseudomonadati</taxon>
        <taxon>Thermodesulfobacteriota</taxon>
        <taxon>Desulfovibrionia</taxon>
        <taxon>Desulfovibrionales</taxon>
        <taxon>Desulfovibrionaceae</taxon>
        <taxon>Solidesulfovibrio</taxon>
    </lineage>
</organism>
<dbReference type="PANTHER" id="PTHR21237">
    <property type="entry name" value="GRPE PROTEIN"/>
    <property type="match status" value="1"/>
</dbReference>
<dbReference type="HAMAP" id="MF_01151">
    <property type="entry name" value="GrpE"/>
    <property type="match status" value="1"/>
</dbReference>
<dbReference type="Gene3D" id="2.30.22.10">
    <property type="entry name" value="Head domain of nucleotide exchange factor GrpE"/>
    <property type="match status" value="1"/>
</dbReference>
<dbReference type="eggNOG" id="COG0576">
    <property type="taxonomic scope" value="Bacteria"/>
</dbReference>
<evidence type="ECO:0000313" key="15">
    <source>
        <dbReference type="Proteomes" id="UP000006250"/>
    </source>
</evidence>
<name>E1JX91_SOLFR</name>
<dbReference type="RefSeq" id="WP_005993845.1">
    <property type="nucleotide sequence ID" value="NZ_AECZ01000013.1"/>
</dbReference>
<sequence>MSPEPKNPEDAATPEETGATDLSPEAEIEQLRAELAAEADRRLRTLAETENLKKRLLKEKEEFQKYATESLVSELLPVLDHLDLALAHGRGNEACKDFVVGVDMTRKAFVDILARHGVAEFGAEGEAFNPETHEALGMAARPDLPDDAVAQVVQKGYSLRGRLLRPAKVMVNKAQNAG</sequence>
<feature type="region of interest" description="Disordered" evidence="13">
    <location>
        <begin position="1"/>
        <end position="24"/>
    </location>
</feature>
<accession>E1JX91</accession>
<evidence type="ECO:0000256" key="13">
    <source>
        <dbReference type="SAM" id="MobiDB-lite"/>
    </source>
</evidence>
<dbReference type="OrthoDB" id="9789811at2"/>
<dbReference type="CDD" id="cd00446">
    <property type="entry name" value="GrpE"/>
    <property type="match status" value="1"/>
</dbReference>
<evidence type="ECO:0000256" key="4">
    <source>
        <dbReference type="ARBA" id="ARBA00022490"/>
    </source>
</evidence>
<comment type="similarity">
    <text evidence="2 10 12">Belongs to the GrpE family.</text>
</comment>
<keyword evidence="6 10" id="KW-0143">Chaperone</keyword>
<evidence type="ECO:0000256" key="12">
    <source>
        <dbReference type="RuleBase" id="RU004478"/>
    </source>
</evidence>
<dbReference type="GO" id="GO:0005737">
    <property type="term" value="C:cytoplasm"/>
    <property type="evidence" value="ECO:0007669"/>
    <property type="project" value="UniProtKB-SubCell"/>
</dbReference>
<evidence type="ECO:0000256" key="1">
    <source>
        <dbReference type="ARBA" id="ARBA00004496"/>
    </source>
</evidence>
<reference evidence="14 15" key="1">
    <citation type="submission" date="2010-08" db="EMBL/GenBank/DDBJ databases">
        <title>The draft genome of Desulfovibrio fructosovorans JJ.</title>
        <authorList>
            <consortium name="US DOE Joint Genome Institute (JGI-PGF)"/>
            <person name="Lucas S."/>
            <person name="Copeland A."/>
            <person name="Lapidus A."/>
            <person name="Cheng J.-F."/>
            <person name="Bruce D."/>
            <person name="Goodwin L."/>
            <person name="Pitluck S."/>
            <person name="Land M.L."/>
            <person name="Hauser L."/>
            <person name="Chang Y.-J."/>
            <person name="Jeffries C."/>
            <person name="Wall J.D."/>
            <person name="Stahl D.A."/>
            <person name="Arkin A.P."/>
            <person name="Dehal P."/>
            <person name="Stolyar S.M."/>
            <person name="Hazen T.C."/>
            <person name="Woyke T.J."/>
        </authorList>
    </citation>
    <scope>NUCLEOTIDE SEQUENCE [LARGE SCALE GENOMIC DNA]</scope>
    <source>
        <strain evidence="14 15">JJ</strain>
    </source>
</reference>
<dbReference type="EMBL" id="AECZ01000013">
    <property type="protein sequence ID" value="EFL51056.1"/>
    <property type="molecule type" value="Genomic_DNA"/>
</dbReference>
<dbReference type="GO" id="GO:0051087">
    <property type="term" value="F:protein-folding chaperone binding"/>
    <property type="evidence" value="ECO:0007669"/>
    <property type="project" value="InterPro"/>
</dbReference>
<gene>
    <name evidence="10" type="primary">grpE</name>
    <name evidence="14" type="ORF">DesfrDRAFT_2215</name>
</gene>
<evidence type="ECO:0000256" key="8">
    <source>
        <dbReference type="ARBA" id="ARBA00072274"/>
    </source>
</evidence>
<evidence type="ECO:0000256" key="3">
    <source>
        <dbReference type="ARBA" id="ARBA00011738"/>
    </source>
</evidence>
<dbReference type="InterPro" id="IPR009012">
    <property type="entry name" value="GrpE_head"/>
</dbReference>
<evidence type="ECO:0000256" key="11">
    <source>
        <dbReference type="RuleBase" id="RU000639"/>
    </source>
</evidence>
<dbReference type="InterPro" id="IPR013805">
    <property type="entry name" value="GrpE_CC"/>
</dbReference>
<dbReference type="InterPro" id="IPR000740">
    <property type="entry name" value="GrpE"/>
</dbReference>